<name>A0ACB8RKX6_9AGAM</name>
<keyword evidence="2" id="KW-1185">Reference proteome</keyword>
<protein>
    <submittedName>
        <fullName evidence="1">Uncharacterized protein</fullName>
    </submittedName>
</protein>
<sequence>MAKIHELDLTLPIATLLRDGTAQAHESAETSQGAGWLTRGELDKAEYARFLIMLWNVYDTLERGLEQHASHPVLSPTYNPTLLARAPALLADIAHLLAVPPAAVQASEPFTALAAAPPPGLAEYTARLRELAAGPSPAPLLAHAYVRYLGDLSGGQFIRRRVAQAYGLQDDGGAGVAFYEFGKLGGGGTAGMGDMKKIKEWYRDGMNAGVGDDQDLKVTILAEANKAFELNQGLFASLKAPTNPPSSSPPPPHHTGTSLGDPTTPASPSFPEEDKRRVEVLAPSSTEDDSLVSVANVVAFILALCAAHFALVLGGFTGERGWERYESSVEWVVHRLGL</sequence>
<accession>A0ACB8RKX6</accession>
<gene>
    <name evidence="1" type="ORF">FA95DRAFT_1562063</name>
</gene>
<dbReference type="EMBL" id="MU275977">
    <property type="protein sequence ID" value="KAI0044609.1"/>
    <property type="molecule type" value="Genomic_DNA"/>
</dbReference>
<reference evidence="1" key="2">
    <citation type="journal article" date="2022" name="New Phytol.">
        <title>Evolutionary transition to the ectomycorrhizal habit in the genomes of a hyperdiverse lineage of mushroom-forming fungi.</title>
        <authorList>
            <person name="Looney B."/>
            <person name="Miyauchi S."/>
            <person name="Morin E."/>
            <person name="Drula E."/>
            <person name="Courty P.E."/>
            <person name="Kohler A."/>
            <person name="Kuo A."/>
            <person name="LaButti K."/>
            <person name="Pangilinan J."/>
            <person name="Lipzen A."/>
            <person name="Riley R."/>
            <person name="Andreopoulos W."/>
            <person name="He G."/>
            <person name="Johnson J."/>
            <person name="Nolan M."/>
            <person name="Tritt A."/>
            <person name="Barry K.W."/>
            <person name="Grigoriev I.V."/>
            <person name="Nagy L.G."/>
            <person name="Hibbett D."/>
            <person name="Henrissat B."/>
            <person name="Matheny P.B."/>
            <person name="Labbe J."/>
            <person name="Martin F.M."/>
        </authorList>
    </citation>
    <scope>NUCLEOTIDE SEQUENCE</scope>
    <source>
        <strain evidence="1">FP105234-sp</strain>
    </source>
</reference>
<evidence type="ECO:0000313" key="1">
    <source>
        <dbReference type="EMBL" id="KAI0044609.1"/>
    </source>
</evidence>
<dbReference type="Proteomes" id="UP000814033">
    <property type="component" value="Unassembled WGS sequence"/>
</dbReference>
<evidence type="ECO:0000313" key="2">
    <source>
        <dbReference type="Proteomes" id="UP000814033"/>
    </source>
</evidence>
<organism evidence="1 2">
    <name type="scientific">Auriscalpium vulgare</name>
    <dbReference type="NCBI Taxonomy" id="40419"/>
    <lineage>
        <taxon>Eukaryota</taxon>
        <taxon>Fungi</taxon>
        <taxon>Dikarya</taxon>
        <taxon>Basidiomycota</taxon>
        <taxon>Agaricomycotina</taxon>
        <taxon>Agaricomycetes</taxon>
        <taxon>Russulales</taxon>
        <taxon>Auriscalpiaceae</taxon>
        <taxon>Auriscalpium</taxon>
    </lineage>
</organism>
<reference evidence="1" key="1">
    <citation type="submission" date="2021-02" db="EMBL/GenBank/DDBJ databases">
        <authorList>
            <consortium name="DOE Joint Genome Institute"/>
            <person name="Ahrendt S."/>
            <person name="Looney B.P."/>
            <person name="Miyauchi S."/>
            <person name="Morin E."/>
            <person name="Drula E."/>
            <person name="Courty P.E."/>
            <person name="Chicoki N."/>
            <person name="Fauchery L."/>
            <person name="Kohler A."/>
            <person name="Kuo A."/>
            <person name="Labutti K."/>
            <person name="Pangilinan J."/>
            <person name="Lipzen A."/>
            <person name="Riley R."/>
            <person name="Andreopoulos W."/>
            <person name="He G."/>
            <person name="Johnson J."/>
            <person name="Barry K.W."/>
            <person name="Grigoriev I.V."/>
            <person name="Nagy L."/>
            <person name="Hibbett D."/>
            <person name="Henrissat B."/>
            <person name="Matheny P.B."/>
            <person name="Labbe J."/>
            <person name="Martin F."/>
        </authorList>
    </citation>
    <scope>NUCLEOTIDE SEQUENCE</scope>
    <source>
        <strain evidence="1">FP105234-sp</strain>
    </source>
</reference>
<proteinExistence type="predicted"/>
<comment type="caution">
    <text evidence="1">The sequence shown here is derived from an EMBL/GenBank/DDBJ whole genome shotgun (WGS) entry which is preliminary data.</text>
</comment>